<keyword evidence="1" id="KW-0472">Membrane</keyword>
<dbReference type="Proteomes" id="UP000322644">
    <property type="component" value="Chromosome"/>
</dbReference>
<organism evidence="2 3">
    <name type="scientific">Arcobacter porcinus</name>
    <dbReference type="NCBI Taxonomy" id="1935204"/>
    <lineage>
        <taxon>Bacteria</taxon>
        <taxon>Pseudomonadati</taxon>
        <taxon>Campylobacterota</taxon>
        <taxon>Epsilonproteobacteria</taxon>
        <taxon>Campylobacterales</taxon>
        <taxon>Arcobacteraceae</taxon>
        <taxon>Arcobacter</taxon>
    </lineage>
</organism>
<accession>A0A5C2HAI3</accession>
<evidence type="ECO:0000313" key="3">
    <source>
        <dbReference type="Proteomes" id="UP000322644"/>
    </source>
</evidence>
<dbReference type="RefSeq" id="WP_066386085.1">
    <property type="nucleotide sequence ID" value="NZ_CP036246.2"/>
</dbReference>
<feature type="transmembrane region" description="Helical" evidence="1">
    <location>
        <begin position="182"/>
        <end position="204"/>
    </location>
</feature>
<dbReference type="AlphaFoldDB" id="A0A5C2HAI3"/>
<keyword evidence="1" id="KW-0812">Transmembrane</keyword>
<gene>
    <name evidence="2" type="ORF">APORC_0264</name>
</gene>
<sequence>MRNINNLKVGVIFSLLLFLYTNGFAQNFLLSDDLIDIRAKEKILQMGNEVKSKLGVNIYLDSKVDLNIDPKLPTKDRLEHIKKYEDNILKNLEQPYVLLTIAMEQIHVNLYFSDSLKNIIDKDDILNGYVVPLLVSKDKNTLASKVSAATLNGYAEIADTLAESQKIKLESSIGSEGKVSSAIWRVFIYFLVISGLLAYTYAVLRKRK</sequence>
<name>A0A5C2HAI3_9BACT</name>
<reference evidence="2 3" key="2">
    <citation type="submission" date="2019-09" db="EMBL/GenBank/DDBJ databases">
        <title>Taxonomic note: a critical rebuttal of the proposed division of the genus Arcobacter into six genera, emended descriptions of Arcobacter anaerophilus and the genus Arcobacter, and an assessment of genus-level boundaries for Epsilonproteobacteria using in silico genomic comparator tools.</title>
        <authorList>
            <person name="On S.L.W."/>
            <person name="Miller W.G."/>
            <person name="Biggs P."/>
            <person name="Cornelius A."/>
            <person name="Vandamme P."/>
        </authorList>
    </citation>
    <scope>NUCLEOTIDE SEQUENCE [LARGE SCALE GENOMIC DNA]</scope>
    <source>
        <strain evidence="2 3">CCUG 56899</strain>
    </source>
</reference>
<evidence type="ECO:0000256" key="1">
    <source>
        <dbReference type="SAM" id="Phobius"/>
    </source>
</evidence>
<dbReference type="EMBL" id="CP036246">
    <property type="protein sequence ID" value="QEP39897.1"/>
    <property type="molecule type" value="Genomic_DNA"/>
</dbReference>
<evidence type="ECO:0000313" key="2">
    <source>
        <dbReference type="EMBL" id="QEP39897.1"/>
    </source>
</evidence>
<protein>
    <submittedName>
        <fullName evidence="2">Putative membrane protein</fullName>
    </submittedName>
</protein>
<dbReference type="KEGG" id="apoc:APORC_0264"/>
<keyword evidence="1" id="KW-1133">Transmembrane helix</keyword>
<proteinExistence type="predicted"/>
<reference evidence="2 3" key="1">
    <citation type="submission" date="2019-09" db="EMBL/GenBank/DDBJ databases">
        <title>Complete genome sequencing of four Arcobacter species reveals a diverse suite of mobile elements.</title>
        <authorList>
            <person name="Miller W.G."/>
            <person name="Yee E."/>
            <person name="Bono J.L."/>
        </authorList>
    </citation>
    <scope>NUCLEOTIDE SEQUENCE [LARGE SCALE GENOMIC DNA]</scope>
    <source>
        <strain evidence="2 3">CCUG 56899</strain>
    </source>
</reference>